<dbReference type="GO" id="GO:0005886">
    <property type="term" value="C:plasma membrane"/>
    <property type="evidence" value="ECO:0007669"/>
    <property type="project" value="UniProtKB-SubCell"/>
</dbReference>
<keyword evidence="4 12" id="KW-0812">Transmembrane</keyword>
<evidence type="ECO:0000256" key="6">
    <source>
        <dbReference type="ARBA" id="ARBA00023065"/>
    </source>
</evidence>
<dbReference type="PANTHER" id="PTHR42643">
    <property type="entry name" value="IONOTROPIC RECEPTOR 20A-RELATED"/>
    <property type="match status" value="1"/>
</dbReference>
<dbReference type="Pfam" id="PF24061">
    <property type="entry name" value="LBD_receptor"/>
    <property type="match status" value="1"/>
</dbReference>
<evidence type="ECO:0000256" key="13">
    <source>
        <dbReference type="SAM" id="SignalP"/>
    </source>
</evidence>
<evidence type="ECO:0000256" key="1">
    <source>
        <dbReference type="ARBA" id="ARBA00004651"/>
    </source>
</evidence>
<feature type="transmembrane region" description="Helical" evidence="12">
    <location>
        <begin position="351"/>
        <end position="374"/>
    </location>
</feature>
<proteinExistence type="predicted"/>
<keyword evidence="2" id="KW-0813">Transport</keyword>
<keyword evidence="13" id="KW-0732">Signal</keyword>
<feature type="transmembrane region" description="Helical" evidence="12">
    <location>
        <begin position="421"/>
        <end position="443"/>
    </location>
</feature>
<keyword evidence="7 12" id="KW-0472">Membrane</keyword>
<feature type="domain" description="Ionotropic glutamate receptor L-glutamate and glycine-binding" evidence="14">
    <location>
        <begin position="237"/>
        <end position="298"/>
    </location>
</feature>
<keyword evidence="8" id="KW-0675">Receptor</keyword>
<evidence type="ECO:0000256" key="3">
    <source>
        <dbReference type="ARBA" id="ARBA00022475"/>
    </source>
</evidence>
<accession>A0A182QVA3</accession>
<feature type="transmembrane region" description="Helical" evidence="12">
    <location>
        <begin position="610"/>
        <end position="631"/>
    </location>
</feature>
<keyword evidence="9" id="KW-0325">Glycoprotein</keyword>
<dbReference type="AlphaFoldDB" id="A0A182QVA3"/>
<dbReference type="EnsemblMetazoa" id="AFAF017584-RA">
    <property type="protein sequence ID" value="AFAF017584-PA"/>
    <property type="gene ID" value="AFAF017584"/>
</dbReference>
<evidence type="ECO:0000256" key="8">
    <source>
        <dbReference type="ARBA" id="ARBA00023170"/>
    </source>
</evidence>
<dbReference type="InterPro" id="IPR056198">
    <property type="entry name" value="LBD_receptor"/>
</dbReference>
<evidence type="ECO:0000259" key="14">
    <source>
        <dbReference type="SMART" id="SM00918"/>
    </source>
</evidence>
<dbReference type="Proteomes" id="UP000075886">
    <property type="component" value="Unassembled WGS sequence"/>
</dbReference>
<feature type="chain" id="PRO_5008133483" description="Ionotropic glutamate receptor L-glutamate and glycine-binding domain-containing protein" evidence="13">
    <location>
        <begin position="22"/>
        <end position="763"/>
    </location>
</feature>
<dbReference type="EMBL" id="AXCN02002487">
    <property type="status" value="NOT_ANNOTATED_CDS"/>
    <property type="molecule type" value="Genomic_DNA"/>
</dbReference>
<feature type="signal peptide" evidence="13">
    <location>
        <begin position="1"/>
        <end position="21"/>
    </location>
</feature>
<evidence type="ECO:0000256" key="5">
    <source>
        <dbReference type="ARBA" id="ARBA00022989"/>
    </source>
</evidence>
<keyword evidence="6" id="KW-0406">Ion transport</keyword>
<dbReference type="PANTHER" id="PTHR42643:SF30">
    <property type="entry name" value="IONOTROPIC RECEPTOR 40A-RELATED"/>
    <property type="match status" value="1"/>
</dbReference>
<evidence type="ECO:0000313" key="16">
    <source>
        <dbReference type="Proteomes" id="UP000075886"/>
    </source>
</evidence>
<dbReference type="Pfam" id="PF10613">
    <property type="entry name" value="Lig_chan-Glu_bd"/>
    <property type="match status" value="1"/>
</dbReference>
<keyword evidence="16" id="KW-1185">Reference proteome</keyword>
<organism evidence="15 16">
    <name type="scientific">Anopheles farauti</name>
    <dbReference type="NCBI Taxonomy" id="69004"/>
    <lineage>
        <taxon>Eukaryota</taxon>
        <taxon>Metazoa</taxon>
        <taxon>Ecdysozoa</taxon>
        <taxon>Arthropoda</taxon>
        <taxon>Hexapoda</taxon>
        <taxon>Insecta</taxon>
        <taxon>Pterygota</taxon>
        <taxon>Neoptera</taxon>
        <taxon>Endopterygota</taxon>
        <taxon>Diptera</taxon>
        <taxon>Nematocera</taxon>
        <taxon>Culicoidea</taxon>
        <taxon>Culicidae</taxon>
        <taxon>Anophelinae</taxon>
        <taxon>Anopheles</taxon>
    </lineage>
</organism>
<keyword evidence="10" id="KW-1071">Ligand-gated ion channel</keyword>
<evidence type="ECO:0000256" key="4">
    <source>
        <dbReference type="ARBA" id="ARBA00022692"/>
    </source>
</evidence>
<name>A0A182QVA3_9DIPT</name>
<evidence type="ECO:0000256" key="2">
    <source>
        <dbReference type="ARBA" id="ARBA00022448"/>
    </source>
</evidence>
<evidence type="ECO:0000256" key="9">
    <source>
        <dbReference type="ARBA" id="ARBA00023180"/>
    </source>
</evidence>
<comment type="subcellular location">
    <subcellularLocation>
        <location evidence="1">Cell membrane</location>
        <topology evidence="1">Multi-pass membrane protein</topology>
    </subcellularLocation>
</comment>
<reference evidence="16" key="1">
    <citation type="submission" date="2014-01" db="EMBL/GenBank/DDBJ databases">
        <title>The Genome Sequence of Anopheles farauti FAR1 (V2).</title>
        <authorList>
            <consortium name="The Broad Institute Genomics Platform"/>
            <person name="Neafsey D.E."/>
            <person name="Besansky N."/>
            <person name="Howell P."/>
            <person name="Walton C."/>
            <person name="Young S.K."/>
            <person name="Zeng Q."/>
            <person name="Gargeya S."/>
            <person name="Fitzgerald M."/>
            <person name="Haas B."/>
            <person name="Abouelleil A."/>
            <person name="Allen A.W."/>
            <person name="Alvarado L."/>
            <person name="Arachchi H.M."/>
            <person name="Berlin A.M."/>
            <person name="Chapman S.B."/>
            <person name="Gainer-Dewar J."/>
            <person name="Goldberg J."/>
            <person name="Griggs A."/>
            <person name="Gujja S."/>
            <person name="Hansen M."/>
            <person name="Howarth C."/>
            <person name="Imamovic A."/>
            <person name="Ireland A."/>
            <person name="Larimer J."/>
            <person name="McCowan C."/>
            <person name="Murphy C."/>
            <person name="Pearson M."/>
            <person name="Poon T.W."/>
            <person name="Priest M."/>
            <person name="Roberts A."/>
            <person name="Saif S."/>
            <person name="Shea T."/>
            <person name="Sisk P."/>
            <person name="Sykes S."/>
            <person name="Wortman J."/>
            <person name="Nusbaum C."/>
            <person name="Birren B."/>
        </authorList>
    </citation>
    <scope>NUCLEOTIDE SEQUENCE [LARGE SCALE GENOMIC DNA]</scope>
    <source>
        <strain evidence="16">FAR1</strain>
    </source>
</reference>
<dbReference type="InterPro" id="IPR019594">
    <property type="entry name" value="Glu/Gly-bd"/>
</dbReference>
<dbReference type="STRING" id="69004.A0A182QVA3"/>
<sequence length="763" mass="85355">MGRLATILVGALCVITVGGTAHPDLPVPPIPPVQRRSPMADIVGIILHTHYRAAFGTTLVSVRSATQRGQWMLLDLLECLLVEHGRGQLVVQLEGILSRRPRQSPWTRSLLLAESYDALRTIFVQLTLERFDFSGCYLIVLGDGPVTLATVDRIFHELWIRQIVNVVVAFRTVEDSGGPVQLWTYYPFSPGLCRIPKPHLLLTWPNDTILYGVSFYPRKNAQFHGCPLRVGSFETRPFTVLTAGTGGEPVLAGFEGDLLHSLAARLNFAVDVRIPPGAQQWGEAAFENSTGMMRMIYTEEVDLGISCLGVSYERSAMLKPGKVHFTTELVVVVPPGRPYTAFEKLFQPFGLSIWLLTGVCAAIGLTAIGSLWLLPARWRPIVRHYLVGGRHIHTPALNLVRVLLAAPLPIVPSGPFPRTLLLHWMLVGMLLNLLYQGSLYNYLQRTSLHPPMTTLADIDRSGAIYHISGSAQRFFLHYPERLAHVRFLPSVPDSIAVQLRWMGAHPENDGDVTMCTRDHVAYYNAQHWRKEGRRLLIAREPIALYTVTILYPKRSMLPTSFDEHIERIDSSGLLKYWAARYGDYRFTTASDRLAERTQPTPVSVEQLAGVLQLLIALLLTATLVFVAELAWARIRSAMEALPSLLLSLAMLAQGEKQSAWVARLHSPVEDLLVRATSNIVLQHYATCTSKQLYLRWEHDTAELIDPILQRTAAHLGLLLESNAWRAGSRPADEDLVDAHQPLRVLNLFVVDDYEGFGEPRRRP</sequence>
<evidence type="ECO:0000313" key="15">
    <source>
        <dbReference type="EnsemblMetazoa" id="AFAF017584-PA"/>
    </source>
</evidence>
<evidence type="ECO:0000256" key="7">
    <source>
        <dbReference type="ARBA" id="ARBA00023136"/>
    </source>
</evidence>
<protein>
    <recommendedName>
        <fullName evidence="14">Ionotropic glutamate receptor L-glutamate and glycine-binding domain-containing protein</fullName>
    </recommendedName>
</protein>
<keyword evidence="11" id="KW-0407">Ion channel</keyword>
<dbReference type="VEuPathDB" id="VectorBase:AFAF017584"/>
<dbReference type="GO" id="GO:0015276">
    <property type="term" value="F:ligand-gated monoatomic ion channel activity"/>
    <property type="evidence" value="ECO:0007669"/>
    <property type="project" value="InterPro"/>
</dbReference>
<keyword evidence="3" id="KW-1003">Cell membrane</keyword>
<evidence type="ECO:0000256" key="12">
    <source>
        <dbReference type="SAM" id="Phobius"/>
    </source>
</evidence>
<dbReference type="InterPro" id="IPR052192">
    <property type="entry name" value="Insect_Ionotropic_Sensory_Rcpt"/>
</dbReference>
<dbReference type="Gene3D" id="3.40.190.10">
    <property type="entry name" value="Periplasmic binding protein-like II"/>
    <property type="match status" value="1"/>
</dbReference>
<reference evidence="15" key="2">
    <citation type="submission" date="2020-05" db="UniProtKB">
        <authorList>
            <consortium name="EnsemblMetazoa"/>
        </authorList>
    </citation>
    <scope>IDENTIFICATION</scope>
    <source>
        <strain evidence="15">FAR1</strain>
    </source>
</reference>
<evidence type="ECO:0000256" key="10">
    <source>
        <dbReference type="ARBA" id="ARBA00023286"/>
    </source>
</evidence>
<dbReference type="SMART" id="SM00918">
    <property type="entry name" value="Lig_chan-Glu_bd"/>
    <property type="match status" value="1"/>
</dbReference>
<feature type="transmembrane region" description="Helical" evidence="12">
    <location>
        <begin position="395"/>
        <end position="415"/>
    </location>
</feature>
<keyword evidence="5 12" id="KW-1133">Transmembrane helix</keyword>
<evidence type="ECO:0000256" key="11">
    <source>
        <dbReference type="ARBA" id="ARBA00023303"/>
    </source>
</evidence>
<dbReference type="SUPFAM" id="SSF53850">
    <property type="entry name" value="Periplasmic binding protein-like II"/>
    <property type="match status" value="1"/>
</dbReference>
<dbReference type="Gene3D" id="1.10.287.70">
    <property type="match status" value="1"/>
</dbReference>